<reference evidence="2 3" key="1">
    <citation type="submission" date="2019-09" db="EMBL/GenBank/DDBJ databases">
        <title>Genome sequence of Roseospira marina, one of the more divergent members of the non-sulfur purple photosynthetic bacterial family, the Rhodospirillaceae.</title>
        <authorList>
            <person name="Meyer T."/>
            <person name="Kyndt J."/>
        </authorList>
    </citation>
    <scope>NUCLEOTIDE SEQUENCE [LARGE SCALE GENOMIC DNA]</scope>
    <source>
        <strain evidence="2 3">DSM 15113</strain>
    </source>
</reference>
<keyword evidence="1" id="KW-0812">Transmembrane</keyword>
<dbReference type="Proteomes" id="UP000324065">
    <property type="component" value="Unassembled WGS sequence"/>
</dbReference>
<dbReference type="RefSeq" id="WP_150063407.1">
    <property type="nucleotide sequence ID" value="NZ_JACHII010000015.1"/>
</dbReference>
<organism evidence="2 3">
    <name type="scientific">Roseospira marina</name>
    <dbReference type="NCBI Taxonomy" id="140057"/>
    <lineage>
        <taxon>Bacteria</taxon>
        <taxon>Pseudomonadati</taxon>
        <taxon>Pseudomonadota</taxon>
        <taxon>Alphaproteobacteria</taxon>
        <taxon>Rhodospirillales</taxon>
        <taxon>Rhodospirillaceae</taxon>
        <taxon>Roseospira</taxon>
    </lineage>
</organism>
<evidence type="ECO:0000313" key="3">
    <source>
        <dbReference type="Proteomes" id="UP000324065"/>
    </source>
</evidence>
<accession>A0A5M6I970</accession>
<proteinExistence type="predicted"/>
<feature type="transmembrane region" description="Helical" evidence="1">
    <location>
        <begin position="232"/>
        <end position="252"/>
    </location>
</feature>
<dbReference type="PANTHER" id="PTHR47755">
    <property type="entry name" value="CELL DIVISION PROTEIN FTSX"/>
    <property type="match status" value="1"/>
</dbReference>
<dbReference type="EMBL" id="VWPJ01000017">
    <property type="protein sequence ID" value="KAA5604497.1"/>
    <property type="molecule type" value="Genomic_DNA"/>
</dbReference>
<keyword evidence="2" id="KW-0131">Cell cycle</keyword>
<keyword evidence="1" id="KW-1133">Transmembrane helix</keyword>
<evidence type="ECO:0000256" key="1">
    <source>
        <dbReference type="SAM" id="Phobius"/>
    </source>
</evidence>
<dbReference type="InterPro" id="IPR004513">
    <property type="entry name" value="FtsX"/>
</dbReference>
<feature type="transmembrane region" description="Helical" evidence="1">
    <location>
        <begin position="12"/>
        <end position="37"/>
    </location>
</feature>
<name>A0A5M6I970_9PROT</name>
<dbReference type="GO" id="GO:0032153">
    <property type="term" value="C:cell division site"/>
    <property type="evidence" value="ECO:0007669"/>
    <property type="project" value="TreeGrafter"/>
</dbReference>
<gene>
    <name evidence="2" type="ORF">F1188_15790</name>
</gene>
<keyword evidence="2" id="KW-0132">Cell division</keyword>
<dbReference type="GO" id="GO:0051301">
    <property type="term" value="P:cell division"/>
    <property type="evidence" value="ECO:0007669"/>
    <property type="project" value="UniProtKB-KW"/>
</dbReference>
<feature type="transmembrane region" description="Helical" evidence="1">
    <location>
        <begin position="264"/>
        <end position="289"/>
    </location>
</feature>
<evidence type="ECO:0000313" key="2">
    <source>
        <dbReference type="EMBL" id="KAA5604497.1"/>
    </source>
</evidence>
<comment type="caution">
    <text evidence="2">The sequence shown here is derived from an EMBL/GenBank/DDBJ whole genome shotgun (WGS) entry which is preliminary data.</text>
</comment>
<sequence length="297" mass="30827">MRSDLPLAGNRSSSLVTVLVGVMVFLAVLAAAGGLALNNVLDRWTHDVAGNLTAQIPPVPGLGEDARAATDARVARALEVLDAYPGVAAARALTEDELVTLIEPWIGSGEVLNDLPMPRLIDITMRPDALPGLDPGAMAQVLRTAVPGATLDEHRLWLSRLLDLGEAVGWLGVTVVLVVGLATAVAVVHATLAGLSTHRPVIEVLHMIGAQDDYIARQFAAHALRQGLKGGAGGFMLALPALAGLGLLAGRVKGGLVPTVGLSVLDWIVLTLLPFAAAGLVMLTARLTVLRTLARMP</sequence>
<keyword evidence="1" id="KW-0472">Membrane</keyword>
<keyword evidence="3" id="KW-1185">Reference proteome</keyword>
<protein>
    <submittedName>
        <fullName evidence="2">Cell division protein</fullName>
    </submittedName>
</protein>
<dbReference type="OrthoDB" id="9814843at2"/>
<dbReference type="GO" id="GO:0016020">
    <property type="term" value="C:membrane"/>
    <property type="evidence" value="ECO:0007669"/>
    <property type="project" value="InterPro"/>
</dbReference>
<dbReference type="AlphaFoldDB" id="A0A5M6I970"/>
<dbReference type="PANTHER" id="PTHR47755:SF1">
    <property type="entry name" value="CELL DIVISION PROTEIN FTSX"/>
    <property type="match status" value="1"/>
</dbReference>
<feature type="transmembrane region" description="Helical" evidence="1">
    <location>
        <begin position="167"/>
        <end position="192"/>
    </location>
</feature>